<sequence>MSRRTRGPSAAISGLAALLVPSYARDRYRAEFASELAELPASRRPGHALRLLVAAWPLRLAVLAAAAAHRGHPDPPLGCLLGLRHRWRVLRTSDGHPYRACRRCGLDDPHLARPVADGLAFGTISTWQ</sequence>
<evidence type="ECO:0000313" key="2">
    <source>
        <dbReference type="Proteomes" id="UP000523955"/>
    </source>
</evidence>
<reference evidence="1 2" key="1">
    <citation type="submission" date="2020-08" db="EMBL/GenBank/DDBJ databases">
        <authorList>
            <person name="Seo M.-J."/>
        </authorList>
    </citation>
    <scope>NUCLEOTIDE SEQUENCE [LARGE SCALE GENOMIC DNA]</scope>
    <source>
        <strain evidence="1 2">KIGAM211</strain>
    </source>
</reference>
<organism evidence="1 2">
    <name type="scientific">Nocardioides luti</name>
    <dbReference type="NCBI Taxonomy" id="2761101"/>
    <lineage>
        <taxon>Bacteria</taxon>
        <taxon>Bacillati</taxon>
        <taxon>Actinomycetota</taxon>
        <taxon>Actinomycetes</taxon>
        <taxon>Propionibacteriales</taxon>
        <taxon>Nocardioidaceae</taxon>
        <taxon>Nocardioides</taxon>
    </lineage>
</organism>
<dbReference type="EMBL" id="JACKXE010000001">
    <property type="protein sequence ID" value="MBB6628907.1"/>
    <property type="molecule type" value="Genomic_DNA"/>
</dbReference>
<evidence type="ECO:0000313" key="1">
    <source>
        <dbReference type="EMBL" id="MBB6628907.1"/>
    </source>
</evidence>
<comment type="caution">
    <text evidence="1">The sequence shown here is derived from an EMBL/GenBank/DDBJ whole genome shotgun (WGS) entry which is preliminary data.</text>
</comment>
<dbReference type="Proteomes" id="UP000523955">
    <property type="component" value="Unassembled WGS sequence"/>
</dbReference>
<gene>
    <name evidence="1" type="ORF">H5V45_16385</name>
</gene>
<proteinExistence type="predicted"/>
<name>A0A7X0RIQ9_9ACTN</name>
<accession>A0A7X0RIQ9</accession>
<dbReference type="AlphaFoldDB" id="A0A7X0RIQ9"/>
<dbReference type="RefSeq" id="WP_185253916.1">
    <property type="nucleotide sequence ID" value="NZ_JACKXE010000001.1"/>
</dbReference>
<keyword evidence="2" id="KW-1185">Reference proteome</keyword>
<protein>
    <submittedName>
        <fullName evidence="1">Uncharacterized protein</fullName>
    </submittedName>
</protein>